<dbReference type="Pfam" id="PF23559">
    <property type="entry name" value="WHD_DRP"/>
    <property type="match status" value="1"/>
</dbReference>
<accession>A0A6P5NPV8</accession>
<dbReference type="InterPro" id="IPR032675">
    <property type="entry name" value="LRR_dom_sf"/>
</dbReference>
<sequence>MADGASFRKQITSIFRHRMGSEKKNSEYDDLLEKIVGAIHREEEKTTIEILLKEPAGENGVPPVVAITGIAGIGKTTLALLVCEDDKVKGRFGSPIWLNAAGKTFDDLASIAGPVKAAATSSGNPSLLVLDDLRAEISKSKVSELRKHGVSVGAGAIIVTTRRTWQSHGDEAIHAFPLAGLDVGKNWSLFTSLGSSNKHKEEITEILDKCNGFPLAIKLVSTFLESRAGTLQEAKLSELLPRRLILQPHEVQLLAYVSLFPDDYLIHPDRLIHLWIAEGFVPPEEPWRRVIDDFVASGIFQDVKREEGGDGVVKSCTVHPYVQELARFVAKKDEFISTGIDESQLLLRASFDLRSADSVSKLELFLKEEKRARDLRTILFHGMVESPLVLGNQQAERMNEYTCDKVLSTCKALSIPSLGCLVKLSLYNCSTPEPLPRLDELPSLEVLELRRMHSLRFIAEKCDDSVHQVFTLLKELTLWGSPKLESWWNGKSKNSIIFSCISSLRIQYCPNLTRMPLYPTLDKMLVLLDSSVEPMRDTIRKSSSETGSKEEKVVPFSKLKCMFIASIKEFPQEKWLVEFTSLEKLHIRDCLQLEALPSGFKHLRSLQSLTIETCPVLDLDQSPDEWEGLEKLNFLIIREIPKLNSLPKGLKKVVFARNQAS</sequence>
<feature type="domain" description="Disease resistance protein winged helix" evidence="5">
    <location>
        <begin position="259"/>
        <end position="326"/>
    </location>
</feature>
<evidence type="ECO:0000259" key="5">
    <source>
        <dbReference type="Pfam" id="PF23559"/>
    </source>
</evidence>
<gene>
    <name evidence="7" type="primary">LOC107487012</name>
</gene>
<dbReference type="GO" id="GO:0043531">
    <property type="term" value="F:ADP binding"/>
    <property type="evidence" value="ECO:0007669"/>
    <property type="project" value="InterPro"/>
</dbReference>
<keyword evidence="2" id="KW-0611">Plant defense</keyword>
<dbReference type="GeneID" id="107487012"/>
<dbReference type="KEGG" id="adu:107487012"/>
<evidence type="ECO:0000256" key="1">
    <source>
        <dbReference type="ARBA" id="ARBA00022737"/>
    </source>
</evidence>
<dbReference type="SUPFAM" id="SSF52540">
    <property type="entry name" value="P-loop containing nucleoside triphosphate hydrolases"/>
    <property type="match status" value="1"/>
</dbReference>
<dbReference type="InterPro" id="IPR057135">
    <property type="entry name" value="At4g27190-like_LRR"/>
</dbReference>
<feature type="domain" description="NB-ARC" evidence="3">
    <location>
        <begin position="58"/>
        <end position="101"/>
    </location>
</feature>
<dbReference type="AlphaFoldDB" id="A0A6P5NPV8"/>
<dbReference type="Gene3D" id="3.80.10.10">
    <property type="entry name" value="Ribonuclease Inhibitor"/>
    <property type="match status" value="2"/>
</dbReference>
<dbReference type="InterPro" id="IPR002182">
    <property type="entry name" value="NB-ARC"/>
</dbReference>
<dbReference type="Gene3D" id="3.40.50.300">
    <property type="entry name" value="P-loop containing nucleotide triphosphate hydrolases"/>
    <property type="match status" value="1"/>
</dbReference>
<dbReference type="GO" id="GO:0006952">
    <property type="term" value="P:defense response"/>
    <property type="evidence" value="ECO:0007669"/>
    <property type="project" value="UniProtKB-KW"/>
</dbReference>
<organism evidence="6 7">
    <name type="scientific">Arachis duranensis</name>
    <name type="common">Wild peanut</name>
    <dbReference type="NCBI Taxonomy" id="130453"/>
    <lineage>
        <taxon>Eukaryota</taxon>
        <taxon>Viridiplantae</taxon>
        <taxon>Streptophyta</taxon>
        <taxon>Embryophyta</taxon>
        <taxon>Tracheophyta</taxon>
        <taxon>Spermatophyta</taxon>
        <taxon>Magnoliopsida</taxon>
        <taxon>eudicotyledons</taxon>
        <taxon>Gunneridae</taxon>
        <taxon>Pentapetalae</taxon>
        <taxon>rosids</taxon>
        <taxon>fabids</taxon>
        <taxon>Fabales</taxon>
        <taxon>Fabaceae</taxon>
        <taxon>Papilionoideae</taxon>
        <taxon>50 kb inversion clade</taxon>
        <taxon>dalbergioids sensu lato</taxon>
        <taxon>Dalbergieae</taxon>
        <taxon>Pterocarpus clade</taxon>
        <taxon>Arachis</taxon>
    </lineage>
</organism>
<reference evidence="6" key="1">
    <citation type="journal article" date="2016" name="Nat. Genet.">
        <title>The genome sequences of Arachis duranensis and Arachis ipaensis, the diploid ancestors of cultivated peanut.</title>
        <authorList>
            <person name="Bertioli D.J."/>
            <person name="Cannon S.B."/>
            <person name="Froenicke L."/>
            <person name="Huang G."/>
            <person name="Farmer A.D."/>
            <person name="Cannon E.K."/>
            <person name="Liu X."/>
            <person name="Gao D."/>
            <person name="Clevenger J."/>
            <person name="Dash S."/>
            <person name="Ren L."/>
            <person name="Moretzsohn M.C."/>
            <person name="Shirasawa K."/>
            <person name="Huang W."/>
            <person name="Vidigal B."/>
            <person name="Abernathy B."/>
            <person name="Chu Y."/>
            <person name="Niederhuth C.E."/>
            <person name="Umale P."/>
            <person name="Araujo A.C."/>
            <person name="Kozik A."/>
            <person name="Kim K.D."/>
            <person name="Burow M.D."/>
            <person name="Varshney R.K."/>
            <person name="Wang X."/>
            <person name="Zhang X."/>
            <person name="Barkley N."/>
            <person name="Guimaraes P.M."/>
            <person name="Isobe S."/>
            <person name="Guo B."/>
            <person name="Liao B."/>
            <person name="Stalker H.T."/>
            <person name="Schmitz R.J."/>
            <person name="Scheffler B.E."/>
            <person name="Leal-Bertioli S.C."/>
            <person name="Xun X."/>
            <person name="Jackson S.A."/>
            <person name="Michelmore R."/>
            <person name="Ozias-Akins P."/>
        </authorList>
    </citation>
    <scope>NUCLEOTIDE SEQUENCE [LARGE SCALE GENOMIC DNA]</scope>
    <source>
        <strain evidence="6">cv. V14167</strain>
    </source>
</reference>
<evidence type="ECO:0000256" key="2">
    <source>
        <dbReference type="ARBA" id="ARBA00022821"/>
    </source>
</evidence>
<dbReference type="PANTHER" id="PTHR36766">
    <property type="entry name" value="PLANT BROAD-SPECTRUM MILDEW RESISTANCE PROTEIN RPW8"/>
    <property type="match status" value="1"/>
</dbReference>
<name>A0A6P5NPV8_ARADU</name>
<protein>
    <submittedName>
        <fullName evidence="7">Disease resistance RPP13-like protein 1</fullName>
    </submittedName>
</protein>
<dbReference type="PANTHER" id="PTHR36766:SF30">
    <property type="entry name" value="TIR-NBS TYPE DISEASE RESISTANCE PROTEIN-RELATED"/>
    <property type="match status" value="1"/>
</dbReference>
<evidence type="ECO:0000259" key="3">
    <source>
        <dbReference type="Pfam" id="PF00931"/>
    </source>
</evidence>
<dbReference type="PRINTS" id="PR00364">
    <property type="entry name" value="DISEASERSIST"/>
</dbReference>
<dbReference type="Pfam" id="PF23247">
    <property type="entry name" value="LRR_RPS2"/>
    <property type="match status" value="1"/>
</dbReference>
<dbReference type="SUPFAM" id="SSF52047">
    <property type="entry name" value="RNI-like"/>
    <property type="match status" value="1"/>
</dbReference>
<dbReference type="RefSeq" id="XP_020999782.1">
    <property type="nucleotide sequence ID" value="XM_021144123.1"/>
</dbReference>
<proteinExistence type="predicted"/>
<reference evidence="7" key="2">
    <citation type="submission" date="2025-08" db="UniProtKB">
        <authorList>
            <consortium name="RefSeq"/>
        </authorList>
    </citation>
    <scope>IDENTIFICATION</scope>
    <source>
        <tissue evidence="7">Whole plant</tissue>
    </source>
</reference>
<keyword evidence="6" id="KW-1185">Reference proteome</keyword>
<dbReference type="Pfam" id="PF00931">
    <property type="entry name" value="NB-ARC"/>
    <property type="match status" value="1"/>
</dbReference>
<evidence type="ECO:0000313" key="6">
    <source>
        <dbReference type="Proteomes" id="UP000515211"/>
    </source>
</evidence>
<feature type="domain" description="Disease resistance protein At4g27190-like leucine-rich repeats" evidence="4">
    <location>
        <begin position="401"/>
        <end position="515"/>
    </location>
</feature>
<evidence type="ECO:0000259" key="4">
    <source>
        <dbReference type="Pfam" id="PF23247"/>
    </source>
</evidence>
<keyword evidence="1" id="KW-0677">Repeat</keyword>
<dbReference type="InterPro" id="IPR027417">
    <property type="entry name" value="P-loop_NTPase"/>
</dbReference>
<evidence type="ECO:0000313" key="7">
    <source>
        <dbReference type="RefSeq" id="XP_020999782.1"/>
    </source>
</evidence>
<dbReference type="Proteomes" id="UP000515211">
    <property type="component" value="Chromosome 5"/>
</dbReference>
<dbReference type="InterPro" id="IPR058922">
    <property type="entry name" value="WHD_DRP"/>
</dbReference>